<evidence type="ECO:0000313" key="4">
    <source>
        <dbReference type="Proteomes" id="UP000838756"/>
    </source>
</evidence>
<dbReference type="Pfam" id="PF10545">
    <property type="entry name" value="MADF_DNA_bdg"/>
    <property type="match status" value="1"/>
</dbReference>
<feature type="region of interest" description="Disordered" evidence="1">
    <location>
        <begin position="103"/>
        <end position="124"/>
    </location>
</feature>
<feature type="region of interest" description="Disordered" evidence="1">
    <location>
        <begin position="139"/>
        <end position="179"/>
    </location>
</feature>
<dbReference type="Proteomes" id="UP000838756">
    <property type="component" value="Unassembled WGS sequence"/>
</dbReference>
<dbReference type="PANTHER" id="PTHR12243:SF69">
    <property type="entry name" value="SI:CH73-59F11.3"/>
    <property type="match status" value="1"/>
</dbReference>
<feature type="compositionally biased region" description="Polar residues" evidence="1">
    <location>
        <begin position="139"/>
        <end position="152"/>
    </location>
</feature>
<dbReference type="GO" id="GO:0006357">
    <property type="term" value="P:regulation of transcription by RNA polymerase II"/>
    <property type="evidence" value="ECO:0007669"/>
    <property type="project" value="TreeGrafter"/>
</dbReference>
<feature type="domain" description="MADF" evidence="2">
    <location>
        <begin position="8"/>
        <end position="96"/>
    </location>
</feature>
<evidence type="ECO:0000256" key="1">
    <source>
        <dbReference type="SAM" id="MobiDB-lite"/>
    </source>
</evidence>
<dbReference type="SMART" id="SM00595">
    <property type="entry name" value="MADF"/>
    <property type="match status" value="1"/>
</dbReference>
<dbReference type="AlphaFoldDB" id="A0A8S4RPG8"/>
<dbReference type="OrthoDB" id="6081971at2759"/>
<dbReference type="PROSITE" id="PS51029">
    <property type="entry name" value="MADF"/>
    <property type="match status" value="1"/>
</dbReference>
<evidence type="ECO:0000259" key="2">
    <source>
        <dbReference type="PROSITE" id="PS51029"/>
    </source>
</evidence>
<sequence>MSVELKEKLIEIVRKYDCIFDQSNNEYRNIHYKALLWERIGSLLDIEGSRAKEIWRSLRDGYIRHKKQLNGDTGSSRKYNNYMWSTHLAFLDDSLEFKQTNTPRSRANSCIEDSQQSIDKKQESPEQVYKQAIQLVASPQSPLQTGRGSWTESPPPVTTESSISLSSSSVNKRKRGKNNDCAEERINTVLDYLKSKKRINYDATDHLFISYAKTFKSFPLRKQTELKVILAKLFADAELENDT</sequence>
<dbReference type="GO" id="GO:0005634">
    <property type="term" value="C:nucleus"/>
    <property type="evidence" value="ECO:0007669"/>
    <property type="project" value="TreeGrafter"/>
</dbReference>
<dbReference type="InterPro" id="IPR006578">
    <property type="entry name" value="MADF-dom"/>
</dbReference>
<proteinExistence type="predicted"/>
<name>A0A8S4RPG8_9NEOP</name>
<gene>
    <name evidence="3" type="primary">jg1767</name>
    <name evidence="3" type="ORF">PAEG_LOCUS16810</name>
</gene>
<dbReference type="InterPro" id="IPR039353">
    <property type="entry name" value="TF_Adf1"/>
</dbReference>
<comment type="caution">
    <text evidence="3">The sequence shown here is derived from an EMBL/GenBank/DDBJ whole genome shotgun (WGS) entry which is preliminary data.</text>
</comment>
<dbReference type="GO" id="GO:0005667">
    <property type="term" value="C:transcription regulator complex"/>
    <property type="evidence" value="ECO:0007669"/>
    <property type="project" value="TreeGrafter"/>
</dbReference>
<protein>
    <submittedName>
        <fullName evidence="3">Jg1767 protein</fullName>
    </submittedName>
</protein>
<accession>A0A8S4RPG8</accession>
<dbReference type="PANTHER" id="PTHR12243">
    <property type="entry name" value="MADF DOMAIN TRANSCRIPTION FACTOR"/>
    <property type="match status" value="1"/>
</dbReference>
<dbReference type="EMBL" id="CAKXAJ010025483">
    <property type="protein sequence ID" value="CAH2240203.1"/>
    <property type="molecule type" value="Genomic_DNA"/>
</dbReference>
<evidence type="ECO:0000313" key="3">
    <source>
        <dbReference type="EMBL" id="CAH2240203.1"/>
    </source>
</evidence>
<keyword evidence="4" id="KW-1185">Reference proteome</keyword>
<reference evidence="3" key="1">
    <citation type="submission" date="2022-03" db="EMBL/GenBank/DDBJ databases">
        <authorList>
            <person name="Lindestad O."/>
        </authorList>
    </citation>
    <scope>NUCLEOTIDE SEQUENCE</scope>
</reference>
<organism evidence="3 4">
    <name type="scientific">Pararge aegeria aegeria</name>
    <dbReference type="NCBI Taxonomy" id="348720"/>
    <lineage>
        <taxon>Eukaryota</taxon>
        <taxon>Metazoa</taxon>
        <taxon>Ecdysozoa</taxon>
        <taxon>Arthropoda</taxon>
        <taxon>Hexapoda</taxon>
        <taxon>Insecta</taxon>
        <taxon>Pterygota</taxon>
        <taxon>Neoptera</taxon>
        <taxon>Endopterygota</taxon>
        <taxon>Lepidoptera</taxon>
        <taxon>Glossata</taxon>
        <taxon>Ditrysia</taxon>
        <taxon>Papilionoidea</taxon>
        <taxon>Nymphalidae</taxon>
        <taxon>Satyrinae</taxon>
        <taxon>Satyrini</taxon>
        <taxon>Parargina</taxon>
        <taxon>Pararge</taxon>
    </lineage>
</organism>
<feature type="compositionally biased region" description="Polar residues" evidence="1">
    <location>
        <begin position="103"/>
        <end position="117"/>
    </location>
</feature>